<dbReference type="GO" id="GO:0005783">
    <property type="term" value="C:endoplasmic reticulum"/>
    <property type="evidence" value="ECO:0007669"/>
    <property type="project" value="UniProtKB-SubCell"/>
</dbReference>
<keyword evidence="9" id="KW-1185">Reference proteome</keyword>
<name>A0A8C9RZA9_SCLFO</name>
<proteinExistence type="predicted"/>
<dbReference type="RefSeq" id="XP_018615254.1">
    <property type="nucleotide sequence ID" value="XM_018759738.2"/>
</dbReference>
<protein>
    <submittedName>
        <fullName evidence="8">Rap1 GTPase-GDP dissociation stimulator 1</fullName>
    </submittedName>
</protein>
<keyword evidence="4" id="KW-0963">Cytoplasm</keyword>
<dbReference type="Gene3D" id="1.25.10.10">
    <property type="entry name" value="Leucine-rich Repeat Variant"/>
    <property type="match status" value="2"/>
</dbReference>
<dbReference type="OrthoDB" id="26149at2759"/>
<evidence type="ECO:0000313" key="8">
    <source>
        <dbReference type="Ensembl" id="ENSSFOP00015029317.1"/>
    </source>
</evidence>
<dbReference type="SMART" id="SM00185">
    <property type="entry name" value="ARM"/>
    <property type="match status" value="4"/>
</dbReference>
<evidence type="ECO:0000313" key="9">
    <source>
        <dbReference type="Proteomes" id="UP000694397"/>
    </source>
</evidence>
<dbReference type="GO" id="GO:0005829">
    <property type="term" value="C:cytosol"/>
    <property type="evidence" value="ECO:0007669"/>
    <property type="project" value="UniProtKB-SubCell"/>
</dbReference>
<dbReference type="GO" id="GO:0005739">
    <property type="term" value="C:mitochondrion"/>
    <property type="evidence" value="ECO:0007669"/>
    <property type="project" value="UniProtKB-SubCell"/>
</dbReference>
<dbReference type="GeneTree" id="ENSGT00390000014293"/>
<dbReference type="InterPro" id="IPR016024">
    <property type="entry name" value="ARM-type_fold"/>
</dbReference>
<evidence type="ECO:0000256" key="7">
    <source>
        <dbReference type="PROSITE-ProRule" id="PRU00259"/>
    </source>
</evidence>
<dbReference type="FunFam" id="1.25.10.10:FF:000286">
    <property type="entry name" value="rap1 GTPase-GDP dissociation stimulator 1 isoform X5"/>
    <property type="match status" value="1"/>
</dbReference>
<reference evidence="8 9" key="1">
    <citation type="submission" date="2019-04" db="EMBL/GenBank/DDBJ databases">
        <authorList>
            <consortium name="Wellcome Sanger Institute Data Sharing"/>
        </authorList>
    </citation>
    <scope>NUCLEOTIDE SEQUENCE [LARGE SCALE GENOMIC DNA]</scope>
</reference>
<dbReference type="GO" id="GO:0005085">
    <property type="term" value="F:guanyl-nucleotide exchange factor activity"/>
    <property type="evidence" value="ECO:0007669"/>
    <property type="project" value="InterPro"/>
</dbReference>
<dbReference type="Pfam" id="PF00514">
    <property type="entry name" value="Arm"/>
    <property type="match status" value="3"/>
</dbReference>
<feature type="repeat" description="ARM" evidence="7">
    <location>
        <begin position="132"/>
        <end position="176"/>
    </location>
</feature>
<dbReference type="Proteomes" id="UP000694397">
    <property type="component" value="Chromosome 5"/>
</dbReference>
<evidence type="ECO:0000256" key="4">
    <source>
        <dbReference type="ARBA" id="ARBA00022490"/>
    </source>
</evidence>
<reference evidence="8" key="3">
    <citation type="submission" date="2025-09" db="UniProtKB">
        <authorList>
            <consortium name="Ensembl"/>
        </authorList>
    </citation>
    <scope>IDENTIFICATION</scope>
</reference>
<dbReference type="CTD" id="5910"/>
<sequence>MEDNLCEALKKLKVTLADGTGDSVEGCLDCLLKALAHNNAEASEKVQKMGVLLLLPPLLDPRSSCAPKVANIIAEVAKNEFMRGPCVEAGLVPPLVQLLHCKDQEVLLQTGRALGNICYDSHSLQAQLINMGVVPTLVKLLAIHSQNAALTEMCLVAFGNLAELESSKEQFAATNVAEELVRLFRKQEEHEKKEMIFEVLAPLAENDVIKLQLVEAGLVECLLEVVDQTVDGEREEDVAQLKTASDLMVLLLLGDESMQKLFEGGKGSVFQRVLSWVPSHNHQLQLAGALAVANFARNDGNCIHMVDTGIVQKLLELLERHVEEGNVTVQHAALSALRNLAIPVVNKSKMLAMGVADVVLKFLPSEMPPVQFKLLGTLRMLIDTQVDAAEQLGTNPTLVERLVEWCDAKEHAGVMGESNRLLSALIRHSRSKDVVRTVIQGGGVKYLVSMATSEHVIMQNEALVALGLMAALDLALAEKDFLNASLVQVLHKLLSEETSAPEIKYNSMILVCAIMGSEPLHKQVQDLAFLDLVSRLRSHENKTVSHQASLTEQRLTVQS</sequence>
<dbReference type="GeneID" id="108938809"/>
<dbReference type="PANTHER" id="PTHR10957">
    <property type="entry name" value="RAP1 GTPASE-GDP DISSOCIATION STIMULATOR 1"/>
    <property type="match status" value="1"/>
</dbReference>
<dbReference type="InterPro" id="IPR000225">
    <property type="entry name" value="Armadillo"/>
</dbReference>
<organism evidence="8 9">
    <name type="scientific">Scleropages formosus</name>
    <name type="common">Asian bonytongue</name>
    <name type="synonym">Osteoglossum formosum</name>
    <dbReference type="NCBI Taxonomy" id="113540"/>
    <lineage>
        <taxon>Eukaryota</taxon>
        <taxon>Metazoa</taxon>
        <taxon>Chordata</taxon>
        <taxon>Craniata</taxon>
        <taxon>Vertebrata</taxon>
        <taxon>Euteleostomi</taxon>
        <taxon>Actinopterygii</taxon>
        <taxon>Neopterygii</taxon>
        <taxon>Teleostei</taxon>
        <taxon>Osteoglossocephala</taxon>
        <taxon>Osteoglossomorpha</taxon>
        <taxon>Osteoglossiformes</taxon>
        <taxon>Osteoglossidae</taxon>
        <taxon>Scleropages</taxon>
    </lineage>
</organism>
<reference evidence="8" key="2">
    <citation type="submission" date="2025-08" db="UniProtKB">
        <authorList>
            <consortium name="Ensembl"/>
        </authorList>
    </citation>
    <scope>IDENTIFICATION</scope>
</reference>
<dbReference type="FunFam" id="1.25.10.10:FF:000093">
    <property type="entry name" value="rap1 GTPase-GDP dissociation stimulator 1 isoform X4"/>
    <property type="match status" value="1"/>
</dbReference>
<dbReference type="Ensembl" id="ENSSFOT00015029652.2">
    <property type="protein sequence ID" value="ENSSFOP00015029317.1"/>
    <property type="gene ID" value="ENSSFOG00015018811.2"/>
</dbReference>
<evidence type="ECO:0000256" key="1">
    <source>
        <dbReference type="ARBA" id="ARBA00004173"/>
    </source>
</evidence>
<dbReference type="InterPro" id="IPR011989">
    <property type="entry name" value="ARM-like"/>
</dbReference>
<comment type="subcellular location">
    <subcellularLocation>
        <location evidence="3">Cytoplasm</location>
        <location evidence="3">Cytosol</location>
    </subcellularLocation>
    <subcellularLocation>
        <location evidence="2">Endoplasmic reticulum</location>
    </subcellularLocation>
    <subcellularLocation>
        <location evidence="1">Mitochondrion</location>
    </subcellularLocation>
</comment>
<accession>A0A8C9RZA9</accession>
<evidence type="ECO:0000256" key="3">
    <source>
        <dbReference type="ARBA" id="ARBA00004514"/>
    </source>
</evidence>
<evidence type="ECO:0000256" key="6">
    <source>
        <dbReference type="ARBA" id="ARBA00023128"/>
    </source>
</evidence>
<gene>
    <name evidence="8" type="primary">RAP1GDS1</name>
</gene>
<evidence type="ECO:0000256" key="5">
    <source>
        <dbReference type="ARBA" id="ARBA00022824"/>
    </source>
</evidence>
<feature type="repeat" description="ARM" evidence="7">
    <location>
        <begin position="309"/>
        <end position="341"/>
    </location>
</feature>
<feature type="repeat" description="ARM" evidence="7">
    <location>
        <begin position="90"/>
        <end position="132"/>
    </location>
</feature>
<dbReference type="SUPFAM" id="SSF48371">
    <property type="entry name" value="ARM repeat"/>
    <property type="match status" value="2"/>
</dbReference>
<dbReference type="PROSITE" id="PS50176">
    <property type="entry name" value="ARM_REPEAT"/>
    <property type="match status" value="3"/>
</dbReference>
<evidence type="ECO:0000256" key="2">
    <source>
        <dbReference type="ARBA" id="ARBA00004240"/>
    </source>
</evidence>
<keyword evidence="6" id="KW-0496">Mitochondrion</keyword>
<dbReference type="InterPro" id="IPR040144">
    <property type="entry name" value="RAP1GDS1"/>
</dbReference>
<keyword evidence="5" id="KW-0256">Endoplasmic reticulum</keyword>
<dbReference type="AlphaFoldDB" id="A0A8C9RZA9"/>